<dbReference type="GO" id="GO:0009252">
    <property type="term" value="P:peptidoglycan biosynthetic process"/>
    <property type="evidence" value="ECO:0007669"/>
    <property type="project" value="UniProtKB-KW"/>
</dbReference>
<sequence precursor="true">MRKLILLYTALTLSLSPMLSYAAAKKTHKHVVSHIKVSHTKYQKNKAGNYDLAKYKLNRNVAGVKKSRVHVQKVSMSVPRAYDGSGPLELASSKALVINQLTGEIIYAKNTNQSTPIASVTKLMTAMVMLDAHLPMDDLLFIGDEDVDYLKRTHSRLNVGTQLTRGELLQLALMSSENRAASALARNYPGGIGAFMVAMNRKAEVLGMKSTRFYDATGLDSNNVSTAEDLVKMVNAAYHYPEIRQVTTTASQEITLYGRENPINFVNTNSLVRGSDWVIGLSKTGFINEAGRCLVMQAEISGQPMIIVLLDSAGKQSRIGDANRIRKWIEYNDTGSLGENVSG</sequence>
<evidence type="ECO:0000313" key="13">
    <source>
        <dbReference type="Proteomes" id="UP000000383"/>
    </source>
</evidence>
<dbReference type="InterPro" id="IPR001967">
    <property type="entry name" value="Peptidase_S11_N"/>
</dbReference>
<protein>
    <submittedName>
        <fullName evidence="12">Peptidase S11 D-alanyl-D-alanine carboxypeptidase 1</fullName>
    </submittedName>
</protein>
<dbReference type="MEROPS" id="S11.002"/>
<evidence type="ECO:0000256" key="8">
    <source>
        <dbReference type="PIRSR" id="PIRSR618044-2"/>
    </source>
</evidence>
<dbReference type="InterPro" id="IPR018044">
    <property type="entry name" value="Peptidase_S11"/>
</dbReference>
<dbReference type="GO" id="GO:0071555">
    <property type="term" value="P:cell wall organization"/>
    <property type="evidence" value="ECO:0007669"/>
    <property type="project" value="UniProtKB-KW"/>
</dbReference>
<keyword evidence="2 10" id="KW-0732">Signal</keyword>
<evidence type="ECO:0000256" key="4">
    <source>
        <dbReference type="ARBA" id="ARBA00022960"/>
    </source>
</evidence>
<dbReference type="Pfam" id="PF00768">
    <property type="entry name" value="Peptidase_S11"/>
    <property type="match status" value="1"/>
</dbReference>
<dbReference type="OrthoDB" id="5688590at2"/>
<feature type="binding site" evidence="8">
    <location>
        <position position="283"/>
    </location>
    <ligand>
        <name>substrate</name>
    </ligand>
</feature>
<feature type="chain" id="PRO_5003094799" evidence="10">
    <location>
        <begin position="23"/>
        <end position="343"/>
    </location>
</feature>
<keyword evidence="6" id="KW-0961">Cell wall biogenesis/degradation</keyword>
<dbReference type="KEGG" id="meh:M301_0280"/>
<feature type="active site" description="Acyl-ester intermediate" evidence="7">
    <location>
        <position position="119"/>
    </location>
</feature>
<dbReference type="RefSeq" id="WP_013146984.1">
    <property type="nucleotide sequence ID" value="NC_014207.1"/>
</dbReference>
<dbReference type="EMBL" id="CP002056">
    <property type="protein sequence ID" value="ADI28667.1"/>
    <property type="molecule type" value="Genomic_DNA"/>
</dbReference>
<dbReference type="GO" id="GO:0009002">
    <property type="term" value="F:serine-type D-Ala-D-Ala carboxypeptidase activity"/>
    <property type="evidence" value="ECO:0007669"/>
    <property type="project" value="InterPro"/>
</dbReference>
<proteinExistence type="inferred from homology"/>
<evidence type="ECO:0000256" key="9">
    <source>
        <dbReference type="RuleBase" id="RU004016"/>
    </source>
</evidence>
<dbReference type="GO" id="GO:0008360">
    <property type="term" value="P:regulation of cell shape"/>
    <property type="evidence" value="ECO:0007669"/>
    <property type="project" value="UniProtKB-KW"/>
</dbReference>
<dbReference type="eggNOG" id="COG1686">
    <property type="taxonomic scope" value="Bacteria"/>
</dbReference>
<keyword evidence="12" id="KW-0645">Protease</keyword>
<dbReference type="Gene3D" id="3.40.710.10">
    <property type="entry name" value="DD-peptidase/beta-lactamase superfamily"/>
    <property type="match status" value="1"/>
</dbReference>
<dbReference type="PANTHER" id="PTHR21581:SF26">
    <property type="entry name" value="D-ALANYL-D-ALANINE ENDOPEPTIDASE"/>
    <property type="match status" value="1"/>
</dbReference>
<feature type="signal peptide" evidence="10">
    <location>
        <begin position="1"/>
        <end position="22"/>
    </location>
</feature>
<dbReference type="AlphaFoldDB" id="D7DLI3"/>
<reference evidence="12 13" key="2">
    <citation type="journal article" date="2011" name="J. Bacteriol.">
        <title>Genomes of three methylotrophs from a single niche uncover genetic and metabolic divergence of Methylophilaceae.</title>
        <authorList>
            <person name="Lapidus A."/>
            <person name="Clum A."/>
            <person name="Labutti K."/>
            <person name="Kaluzhnaya M.G."/>
            <person name="Lim S."/>
            <person name="Beck D.A."/>
            <person name="Glavina Del Rio T."/>
            <person name="Nolan M."/>
            <person name="Mavromatis K."/>
            <person name="Huntemann M."/>
            <person name="Lucas S."/>
            <person name="Lidstrom M.E."/>
            <person name="Ivanova N."/>
            <person name="Chistoserdova L."/>
        </authorList>
    </citation>
    <scope>NUCLEOTIDE SEQUENCE [LARGE SCALE GENOMIC DNA]</scope>
    <source>
        <strain evidence="12 13">301</strain>
    </source>
</reference>
<organism evidence="12 13">
    <name type="scientific">Methylotenera versatilis (strain 301)</name>
    <dbReference type="NCBI Taxonomy" id="666681"/>
    <lineage>
        <taxon>Bacteria</taxon>
        <taxon>Pseudomonadati</taxon>
        <taxon>Pseudomonadota</taxon>
        <taxon>Betaproteobacteria</taxon>
        <taxon>Nitrosomonadales</taxon>
        <taxon>Methylophilaceae</taxon>
        <taxon>Methylotenera</taxon>
    </lineage>
</organism>
<keyword evidence="4" id="KW-0133">Cell shape</keyword>
<evidence type="ECO:0000256" key="1">
    <source>
        <dbReference type="ARBA" id="ARBA00007164"/>
    </source>
</evidence>
<keyword evidence="3" id="KW-0378">Hydrolase</keyword>
<dbReference type="PRINTS" id="PR00725">
    <property type="entry name" value="DADACBPTASE1"/>
</dbReference>
<dbReference type="STRING" id="666681.M301_0280"/>
<keyword evidence="13" id="KW-1185">Reference proteome</keyword>
<comment type="similarity">
    <text evidence="1 9">Belongs to the peptidase S11 family.</text>
</comment>
<gene>
    <name evidence="12" type="ordered locus">M301_0280</name>
</gene>
<name>D7DLI3_METV0</name>
<evidence type="ECO:0000256" key="2">
    <source>
        <dbReference type="ARBA" id="ARBA00022729"/>
    </source>
</evidence>
<feature type="domain" description="Peptidase S11 D-alanyl-D-alanine carboxypeptidase A N-terminal" evidence="11">
    <location>
        <begin position="88"/>
        <end position="312"/>
    </location>
</feature>
<reference evidence="13" key="1">
    <citation type="submission" date="2010-05" db="EMBL/GenBank/DDBJ databases">
        <title>Complete sequence of Methylotenera sp. 301.</title>
        <authorList>
            <person name="Lucas S."/>
            <person name="Copeland A."/>
            <person name="Lapidus A."/>
            <person name="Cheng J.-F."/>
            <person name="Bruce D."/>
            <person name="Goodwin L."/>
            <person name="Pitluck S."/>
            <person name="Clum A."/>
            <person name="Land M."/>
            <person name="Hauser L."/>
            <person name="Kyrpides N."/>
            <person name="Ivanova N."/>
            <person name="Chistoservova L."/>
            <person name="Kalyuzhnaya M."/>
            <person name="Woyke T."/>
        </authorList>
    </citation>
    <scope>NUCLEOTIDE SEQUENCE [LARGE SCALE GENOMIC DNA]</scope>
    <source>
        <strain evidence="13">301</strain>
    </source>
</reference>
<dbReference type="Proteomes" id="UP000000383">
    <property type="component" value="Chromosome"/>
</dbReference>
<dbReference type="PANTHER" id="PTHR21581">
    <property type="entry name" value="D-ALANYL-D-ALANINE CARBOXYPEPTIDASE"/>
    <property type="match status" value="1"/>
</dbReference>
<evidence type="ECO:0000256" key="5">
    <source>
        <dbReference type="ARBA" id="ARBA00022984"/>
    </source>
</evidence>
<keyword evidence="5" id="KW-0573">Peptidoglycan synthesis</keyword>
<dbReference type="GO" id="GO:0006508">
    <property type="term" value="P:proteolysis"/>
    <property type="evidence" value="ECO:0007669"/>
    <property type="project" value="InterPro"/>
</dbReference>
<evidence type="ECO:0000313" key="12">
    <source>
        <dbReference type="EMBL" id="ADI28667.1"/>
    </source>
</evidence>
<evidence type="ECO:0000256" key="7">
    <source>
        <dbReference type="PIRSR" id="PIRSR618044-1"/>
    </source>
</evidence>
<dbReference type="NCBIfam" id="NF008668">
    <property type="entry name" value="PRK11669.1"/>
    <property type="match status" value="1"/>
</dbReference>
<evidence type="ECO:0000256" key="10">
    <source>
        <dbReference type="SAM" id="SignalP"/>
    </source>
</evidence>
<evidence type="ECO:0000256" key="6">
    <source>
        <dbReference type="ARBA" id="ARBA00023316"/>
    </source>
</evidence>
<accession>D7DLI3</accession>
<evidence type="ECO:0000259" key="11">
    <source>
        <dbReference type="Pfam" id="PF00768"/>
    </source>
</evidence>
<feature type="active site" description="Proton acceptor" evidence="7">
    <location>
        <position position="122"/>
    </location>
</feature>
<dbReference type="InterPro" id="IPR012338">
    <property type="entry name" value="Beta-lactam/transpept-like"/>
</dbReference>
<evidence type="ECO:0000256" key="3">
    <source>
        <dbReference type="ARBA" id="ARBA00022801"/>
    </source>
</evidence>
<dbReference type="HOGENOM" id="CLU_027070_0_3_4"/>
<keyword evidence="12" id="KW-0121">Carboxypeptidase</keyword>
<feature type="active site" evidence="7">
    <location>
        <position position="176"/>
    </location>
</feature>
<dbReference type="SUPFAM" id="SSF56601">
    <property type="entry name" value="beta-lactamase/transpeptidase-like"/>
    <property type="match status" value="1"/>
</dbReference>